<proteinExistence type="predicted"/>
<dbReference type="EMBL" id="BGPR01000921">
    <property type="protein sequence ID" value="GBM40182.1"/>
    <property type="molecule type" value="Genomic_DNA"/>
</dbReference>
<keyword evidence="2" id="KW-1185">Reference proteome</keyword>
<organism evidence="1 2">
    <name type="scientific">Araneus ventricosus</name>
    <name type="common">Orbweaver spider</name>
    <name type="synonym">Epeira ventricosa</name>
    <dbReference type="NCBI Taxonomy" id="182803"/>
    <lineage>
        <taxon>Eukaryota</taxon>
        <taxon>Metazoa</taxon>
        <taxon>Ecdysozoa</taxon>
        <taxon>Arthropoda</taxon>
        <taxon>Chelicerata</taxon>
        <taxon>Arachnida</taxon>
        <taxon>Araneae</taxon>
        <taxon>Araneomorphae</taxon>
        <taxon>Entelegynae</taxon>
        <taxon>Araneoidea</taxon>
        <taxon>Araneidae</taxon>
        <taxon>Araneus</taxon>
    </lineage>
</organism>
<dbReference type="Proteomes" id="UP000499080">
    <property type="component" value="Unassembled WGS sequence"/>
</dbReference>
<dbReference type="AlphaFoldDB" id="A0A4Y2FFL0"/>
<evidence type="ECO:0000313" key="1">
    <source>
        <dbReference type="EMBL" id="GBM40182.1"/>
    </source>
</evidence>
<accession>A0A4Y2FFL0</accession>
<gene>
    <name evidence="1" type="ORF">AVEN_80185_1</name>
</gene>
<reference evidence="1 2" key="1">
    <citation type="journal article" date="2019" name="Sci. Rep.">
        <title>Orb-weaving spider Araneus ventricosus genome elucidates the spidroin gene catalogue.</title>
        <authorList>
            <person name="Kono N."/>
            <person name="Nakamura H."/>
            <person name="Ohtoshi R."/>
            <person name="Moran D.A.P."/>
            <person name="Shinohara A."/>
            <person name="Yoshida Y."/>
            <person name="Fujiwara M."/>
            <person name="Mori M."/>
            <person name="Tomita M."/>
            <person name="Arakawa K."/>
        </authorList>
    </citation>
    <scope>NUCLEOTIDE SEQUENCE [LARGE SCALE GENOMIC DNA]</scope>
</reference>
<protein>
    <submittedName>
        <fullName evidence="1">Uncharacterized protein</fullName>
    </submittedName>
</protein>
<comment type="caution">
    <text evidence="1">The sequence shown here is derived from an EMBL/GenBank/DDBJ whole genome shotgun (WGS) entry which is preliminary data.</text>
</comment>
<name>A0A4Y2FFL0_ARAVE</name>
<sequence length="106" mass="11706">MGSGQVNVEAILRNHHTRWLVAGMCPECTVGHLIPCAEGRRRFGTIHCGGHSTANPVENRILRLPFLFSSTLCRVTILGVAKQTNMHLTASILTLLYGRCLLILNR</sequence>
<evidence type="ECO:0000313" key="2">
    <source>
        <dbReference type="Proteomes" id="UP000499080"/>
    </source>
</evidence>